<dbReference type="EMBL" id="MU005583">
    <property type="protein sequence ID" value="KAF2683614.1"/>
    <property type="molecule type" value="Genomic_DNA"/>
</dbReference>
<organism evidence="1 2">
    <name type="scientific">Lentithecium fluviatile CBS 122367</name>
    <dbReference type="NCBI Taxonomy" id="1168545"/>
    <lineage>
        <taxon>Eukaryota</taxon>
        <taxon>Fungi</taxon>
        <taxon>Dikarya</taxon>
        <taxon>Ascomycota</taxon>
        <taxon>Pezizomycotina</taxon>
        <taxon>Dothideomycetes</taxon>
        <taxon>Pleosporomycetidae</taxon>
        <taxon>Pleosporales</taxon>
        <taxon>Massarineae</taxon>
        <taxon>Lentitheciaceae</taxon>
        <taxon>Lentithecium</taxon>
    </lineage>
</organism>
<reference evidence="1" key="1">
    <citation type="journal article" date="2020" name="Stud. Mycol.">
        <title>101 Dothideomycetes genomes: a test case for predicting lifestyles and emergence of pathogens.</title>
        <authorList>
            <person name="Haridas S."/>
            <person name="Albert R."/>
            <person name="Binder M."/>
            <person name="Bloem J."/>
            <person name="Labutti K."/>
            <person name="Salamov A."/>
            <person name="Andreopoulos B."/>
            <person name="Baker S."/>
            <person name="Barry K."/>
            <person name="Bills G."/>
            <person name="Bluhm B."/>
            <person name="Cannon C."/>
            <person name="Castanera R."/>
            <person name="Culley D."/>
            <person name="Daum C."/>
            <person name="Ezra D."/>
            <person name="Gonzalez J."/>
            <person name="Henrissat B."/>
            <person name="Kuo A."/>
            <person name="Liang C."/>
            <person name="Lipzen A."/>
            <person name="Lutzoni F."/>
            <person name="Magnuson J."/>
            <person name="Mondo S."/>
            <person name="Nolan M."/>
            <person name="Ohm R."/>
            <person name="Pangilinan J."/>
            <person name="Park H.-J."/>
            <person name="Ramirez L."/>
            <person name="Alfaro M."/>
            <person name="Sun H."/>
            <person name="Tritt A."/>
            <person name="Yoshinaga Y."/>
            <person name="Zwiers L.-H."/>
            <person name="Turgeon B."/>
            <person name="Goodwin S."/>
            <person name="Spatafora J."/>
            <person name="Crous P."/>
            <person name="Grigoriev I."/>
        </authorList>
    </citation>
    <scope>NUCLEOTIDE SEQUENCE</scope>
    <source>
        <strain evidence="1">CBS 122367</strain>
    </source>
</reference>
<proteinExistence type="predicted"/>
<sequence length="164" mass="18439">MSQNTLSMPNIALATPENNTTAKISEEYQEAVQIWMPCNLLSDYHDLQCGHRIETTHDKLCGTNCAFPGRHTPFLCKQYIIEAVQTGLDLHAEDEQAQPGTNISDTALPTGYLFIETNSIAEMVVMQEIEDMCKGRKYRHGEPVPKFDGVAAFLRDMPYARVED</sequence>
<dbReference type="OrthoDB" id="3764174at2759"/>
<name>A0A6G1IZD6_9PLEO</name>
<dbReference type="Proteomes" id="UP000799291">
    <property type="component" value="Unassembled WGS sequence"/>
</dbReference>
<gene>
    <name evidence="1" type="ORF">K458DRAFT_389530</name>
</gene>
<dbReference type="AlphaFoldDB" id="A0A6G1IZD6"/>
<evidence type="ECO:0000313" key="1">
    <source>
        <dbReference type="EMBL" id="KAF2683614.1"/>
    </source>
</evidence>
<protein>
    <submittedName>
        <fullName evidence="1">Uncharacterized protein</fullName>
    </submittedName>
</protein>
<keyword evidence="2" id="KW-1185">Reference proteome</keyword>
<evidence type="ECO:0000313" key="2">
    <source>
        <dbReference type="Proteomes" id="UP000799291"/>
    </source>
</evidence>
<accession>A0A6G1IZD6</accession>